<protein>
    <recommendedName>
        <fullName evidence="3">GLPGLI family protein</fullName>
    </recommendedName>
</protein>
<sequence length="226" mass="26526">MTNLNFKILLIIFSISFSCFGQGKGMKITINSKQLDSKYELYKPAKQIRIVYKDTSDAKNKTTDELMTSIISANNQDWVNYNTFGGKEKAAIFSEDEFNKKVKLKEKYYLELLSKLELKVDSINYTIVKFKYFQNNPDKPIMGVTLMIHKNERWYQTFNAEINNLSMMMLVFKEDILGRMIKGAGNNQMENDLIKIIYKDGLNVDFLFKQNLNSEQKKYFINDLNW</sequence>
<organism evidence="1 2">
    <name type="scientific">Flavobacterium tagetis</name>
    <dbReference type="NCBI Taxonomy" id="2801336"/>
    <lineage>
        <taxon>Bacteria</taxon>
        <taxon>Pseudomonadati</taxon>
        <taxon>Bacteroidota</taxon>
        <taxon>Flavobacteriia</taxon>
        <taxon>Flavobacteriales</taxon>
        <taxon>Flavobacteriaceae</taxon>
        <taxon>Flavobacterium</taxon>
    </lineage>
</organism>
<keyword evidence="2" id="KW-1185">Reference proteome</keyword>
<evidence type="ECO:0008006" key="3">
    <source>
        <dbReference type="Google" id="ProtNLM"/>
    </source>
</evidence>
<proteinExistence type="predicted"/>
<reference evidence="1 2" key="1">
    <citation type="submission" date="2021-01" db="EMBL/GenBank/DDBJ databases">
        <title>Genome seq and assembly of Flavobacterium sp. GN10.</title>
        <authorList>
            <person name="Chhetri G."/>
        </authorList>
    </citation>
    <scope>NUCLEOTIDE SEQUENCE [LARGE SCALE GENOMIC DNA]</scope>
    <source>
        <strain evidence="1 2">GN10</strain>
    </source>
</reference>
<dbReference type="Proteomes" id="UP000603728">
    <property type="component" value="Unassembled WGS sequence"/>
</dbReference>
<gene>
    <name evidence="1" type="ORF">JI750_16145</name>
</gene>
<dbReference type="RefSeq" id="WP_202004232.1">
    <property type="nucleotide sequence ID" value="NZ_JAERSF010000003.1"/>
</dbReference>
<dbReference type="EMBL" id="JAERSF010000003">
    <property type="protein sequence ID" value="MBL0738428.1"/>
    <property type="molecule type" value="Genomic_DNA"/>
</dbReference>
<comment type="caution">
    <text evidence="1">The sequence shown here is derived from an EMBL/GenBank/DDBJ whole genome shotgun (WGS) entry which is preliminary data.</text>
</comment>
<evidence type="ECO:0000313" key="1">
    <source>
        <dbReference type="EMBL" id="MBL0738428.1"/>
    </source>
</evidence>
<evidence type="ECO:0000313" key="2">
    <source>
        <dbReference type="Proteomes" id="UP000603728"/>
    </source>
</evidence>
<dbReference type="PROSITE" id="PS51257">
    <property type="entry name" value="PROKAR_LIPOPROTEIN"/>
    <property type="match status" value="1"/>
</dbReference>
<accession>A0ABS1KGG5</accession>
<name>A0ABS1KGG5_9FLAO</name>